<protein>
    <submittedName>
        <fullName evidence="3">IS3 family transposase</fullName>
    </submittedName>
</protein>
<evidence type="ECO:0000313" key="4">
    <source>
        <dbReference type="Proteomes" id="UP000824029"/>
    </source>
</evidence>
<dbReference type="AlphaFoldDB" id="A0A9D2DJ71"/>
<dbReference type="Proteomes" id="UP000824029">
    <property type="component" value="Unassembled WGS sequence"/>
</dbReference>
<reference evidence="3" key="2">
    <citation type="submission" date="2021-04" db="EMBL/GenBank/DDBJ databases">
        <authorList>
            <person name="Gilroy R."/>
        </authorList>
    </citation>
    <scope>NUCLEOTIDE SEQUENCE</scope>
    <source>
        <strain evidence="3">ChiHecolR3B27-1887</strain>
    </source>
</reference>
<sequence>MHDRETVELALMALEEGWSARAAAELVGASKTAVCEWARGRVPHERRAGRIGGGRTRREEAPLDDSERAAYEAAMTENMLLRAVLDDLKAAGSDPRSISRRRRVELGERLRAATGLPLREITRFLGISRSSYAYHRARLGRDKYAALRAEVRSLFEGMGGGRGYRPVHAELRRRGTRVSEKVVRRIMREEGLSAARRRRRAWSSYAGEPSPAPPNLLLRGDGTHILSAPAPNLLWVTDITEFRLPGEAGKCYLSAVVDCFDGRPVAWSAGGRPTAELANSSLRAACATLGGGERPVVHSDRGGHYRWPGWVALCERHGLVRSMSRRGRSCDNARMEGFFGTLKSEMFHPRDWSGWALGDFMSEVDRWMRWFREGRRSQALGWLTPDEHRRALGYAV</sequence>
<dbReference type="Pfam" id="PF00665">
    <property type="entry name" value="rve"/>
    <property type="match status" value="1"/>
</dbReference>
<accession>A0A9D2DJ71</accession>
<organism evidence="3 4">
    <name type="scientific">Candidatus Olsenella stercoravium</name>
    <dbReference type="NCBI Taxonomy" id="2838713"/>
    <lineage>
        <taxon>Bacteria</taxon>
        <taxon>Bacillati</taxon>
        <taxon>Actinomycetota</taxon>
        <taxon>Coriobacteriia</taxon>
        <taxon>Coriobacteriales</taxon>
        <taxon>Atopobiaceae</taxon>
        <taxon>Olsenella</taxon>
    </lineage>
</organism>
<comment type="function">
    <text evidence="1">Involved in the transposition of the insertion sequence.</text>
</comment>
<dbReference type="PROSITE" id="PS50994">
    <property type="entry name" value="INTEGRASE"/>
    <property type="match status" value="1"/>
</dbReference>
<dbReference type="EMBL" id="DXBZ01000032">
    <property type="protein sequence ID" value="HIZ17749.1"/>
    <property type="molecule type" value="Genomic_DNA"/>
</dbReference>
<evidence type="ECO:0000259" key="2">
    <source>
        <dbReference type="PROSITE" id="PS50994"/>
    </source>
</evidence>
<dbReference type="SUPFAM" id="SSF53098">
    <property type="entry name" value="Ribonuclease H-like"/>
    <property type="match status" value="1"/>
</dbReference>
<comment type="caution">
    <text evidence="3">The sequence shown here is derived from an EMBL/GenBank/DDBJ whole genome shotgun (WGS) entry which is preliminary data.</text>
</comment>
<evidence type="ECO:0000313" key="3">
    <source>
        <dbReference type="EMBL" id="HIZ17749.1"/>
    </source>
</evidence>
<dbReference type="PANTHER" id="PTHR46889">
    <property type="entry name" value="TRANSPOSASE INSF FOR INSERTION SEQUENCE IS3B-RELATED"/>
    <property type="match status" value="1"/>
</dbReference>
<dbReference type="PANTHER" id="PTHR46889:SF4">
    <property type="entry name" value="TRANSPOSASE INSO FOR INSERTION SEQUENCE ELEMENT IS911B-RELATED"/>
    <property type="match status" value="1"/>
</dbReference>
<proteinExistence type="predicted"/>
<evidence type="ECO:0000256" key="1">
    <source>
        <dbReference type="ARBA" id="ARBA00002286"/>
    </source>
</evidence>
<dbReference type="InterPro" id="IPR012337">
    <property type="entry name" value="RNaseH-like_sf"/>
</dbReference>
<dbReference type="GO" id="GO:0015074">
    <property type="term" value="P:DNA integration"/>
    <property type="evidence" value="ECO:0007669"/>
    <property type="project" value="InterPro"/>
</dbReference>
<dbReference type="InterPro" id="IPR048020">
    <property type="entry name" value="Transpos_IS3"/>
</dbReference>
<dbReference type="Gene3D" id="3.30.420.10">
    <property type="entry name" value="Ribonuclease H-like superfamily/Ribonuclease H"/>
    <property type="match status" value="1"/>
</dbReference>
<dbReference type="InterPro" id="IPR036397">
    <property type="entry name" value="RNaseH_sf"/>
</dbReference>
<dbReference type="InterPro" id="IPR025948">
    <property type="entry name" value="HTH-like_dom"/>
</dbReference>
<dbReference type="Pfam" id="PF13276">
    <property type="entry name" value="HTH_21"/>
    <property type="match status" value="1"/>
</dbReference>
<name>A0A9D2DJ71_9ACTN</name>
<dbReference type="InterPro" id="IPR001584">
    <property type="entry name" value="Integrase_cat-core"/>
</dbReference>
<dbReference type="InterPro" id="IPR050900">
    <property type="entry name" value="Transposase_IS3/IS150/IS904"/>
</dbReference>
<dbReference type="GO" id="GO:0003676">
    <property type="term" value="F:nucleic acid binding"/>
    <property type="evidence" value="ECO:0007669"/>
    <property type="project" value="InterPro"/>
</dbReference>
<reference evidence="3" key="1">
    <citation type="journal article" date="2021" name="PeerJ">
        <title>Extensive microbial diversity within the chicken gut microbiome revealed by metagenomics and culture.</title>
        <authorList>
            <person name="Gilroy R."/>
            <person name="Ravi A."/>
            <person name="Getino M."/>
            <person name="Pursley I."/>
            <person name="Horton D.L."/>
            <person name="Alikhan N.F."/>
            <person name="Baker D."/>
            <person name="Gharbi K."/>
            <person name="Hall N."/>
            <person name="Watson M."/>
            <person name="Adriaenssens E.M."/>
            <person name="Foster-Nyarko E."/>
            <person name="Jarju S."/>
            <person name="Secka A."/>
            <person name="Antonio M."/>
            <person name="Oren A."/>
            <person name="Chaudhuri R.R."/>
            <person name="La Ragione R."/>
            <person name="Hildebrand F."/>
            <person name="Pallen M.J."/>
        </authorList>
    </citation>
    <scope>NUCLEOTIDE SEQUENCE</scope>
    <source>
        <strain evidence="3">ChiHecolR3B27-1887</strain>
    </source>
</reference>
<feature type="domain" description="Integrase catalytic" evidence="2">
    <location>
        <begin position="227"/>
        <end position="393"/>
    </location>
</feature>
<gene>
    <name evidence="3" type="ORF">IAA22_01365</name>
</gene>
<dbReference type="NCBIfam" id="NF033516">
    <property type="entry name" value="transpos_IS3"/>
    <property type="match status" value="1"/>
</dbReference>